<dbReference type="CDD" id="cd03426">
    <property type="entry name" value="NUDIX_CoAse_Nudt7"/>
    <property type="match status" value="1"/>
</dbReference>
<dbReference type="PANTHER" id="PTHR12992">
    <property type="entry name" value="NUDIX HYDROLASE"/>
    <property type="match status" value="1"/>
</dbReference>
<reference evidence="10" key="1">
    <citation type="journal article" date="2019" name="Int. J. Syst. Evol. Microbiol.">
        <title>The Global Catalogue of Microorganisms (GCM) 10K type strain sequencing project: providing services to taxonomists for standard genome sequencing and annotation.</title>
        <authorList>
            <consortium name="The Broad Institute Genomics Platform"/>
            <consortium name="The Broad Institute Genome Sequencing Center for Infectious Disease"/>
            <person name="Wu L."/>
            <person name="Ma J."/>
        </authorList>
    </citation>
    <scope>NUCLEOTIDE SEQUENCE [LARGE SCALE GENOMIC DNA]</scope>
    <source>
        <strain evidence="10">JCM 16548</strain>
    </source>
</reference>
<evidence type="ECO:0000256" key="6">
    <source>
        <dbReference type="ARBA" id="ARBA00023211"/>
    </source>
</evidence>
<comment type="caution">
    <text evidence="9">The sequence shown here is derived from an EMBL/GenBank/DDBJ whole genome shotgun (WGS) entry which is preliminary data.</text>
</comment>
<feature type="compositionally biased region" description="Pro residues" evidence="7">
    <location>
        <begin position="1"/>
        <end position="17"/>
    </location>
</feature>
<dbReference type="SUPFAM" id="SSF55811">
    <property type="entry name" value="Nudix"/>
    <property type="match status" value="1"/>
</dbReference>
<evidence type="ECO:0000313" key="10">
    <source>
        <dbReference type="Proteomes" id="UP001500051"/>
    </source>
</evidence>
<proteinExistence type="predicted"/>
<comment type="cofactor">
    <cofactor evidence="2">
        <name>Mg(2+)</name>
        <dbReference type="ChEBI" id="CHEBI:18420"/>
    </cofactor>
</comment>
<evidence type="ECO:0000256" key="3">
    <source>
        <dbReference type="ARBA" id="ARBA00022723"/>
    </source>
</evidence>
<evidence type="ECO:0000259" key="8">
    <source>
        <dbReference type="PROSITE" id="PS51462"/>
    </source>
</evidence>
<dbReference type="Pfam" id="PF00293">
    <property type="entry name" value="NUDIX"/>
    <property type="match status" value="1"/>
</dbReference>
<dbReference type="InterPro" id="IPR000086">
    <property type="entry name" value="NUDIX_hydrolase_dom"/>
</dbReference>
<feature type="region of interest" description="Disordered" evidence="7">
    <location>
        <begin position="1"/>
        <end position="30"/>
    </location>
</feature>
<evidence type="ECO:0000256" key="5">
    <source>
        <dbReference type="ARBA" id="ARBA00022842"/>
    </source>
</evidence>
<comment type="cofactor">
    <cofactor evidence="1">
        <name>Mn(2+)</name>
        <dbReference type="ChEBI" id="CHEBI:29035"/>
    </cofactor>
</comment>
<sequence>MTSQPTSPPAAEPPTPEPDTEQPETREQHTQELPAWLRPLDDALLDDERLQQAVALRPGAGGRAAAVLVLIGEGHAGPEILFVERASTLRTHAGQIAFPGGANDPDDADLIATALREAREETGVDVTGIRPIGALPAAHVAVSGFDVTAVVGWWSRRSEVRAADPREVASVLVVPVADLTDPARRGLVRHPSGYAGPGFDVAGHLIWGLTAHLLDGVLELAGWQRPWDAERRFDIPPRYLTDRAPGRGHDAH</sequence>
<gene>
    <name evidence="9" type="ORF">GCM10022204_45090</name>
</gene>
<dbReference type="PROSITE" id="PS51462">
    <property type="entry name" value="NUDIX"/>
    <property type="match status" value="1"/>
</dbReference>
<dbReference type="Gene3D" id="3.90.79.10">
    <property type="entry name" value="Nucleoside Triphosphate Pyrophosphohydrolase"/>
    <property type="match status" value="1"/>
</dbReference>
<accession>A0ABP7ELE3</accession>
<keyword evidence="4" id="KW-0378">Hydrolase</keyword>
<feature type="domain" description="Nudix hydrolase" evidence="8">
    <location>
        <begin position="61"/>
        <end position="200"/>
    </location>
</feature>
<dbReference type="EMBL" id="BAAAYX010000035">
    <property type="protein sequence ID" value="GAA3719971.1"/>
    <property type="molecule type" value="Genomic_DNA"/>
</dbReference>
<dbReference type="InterPro" id="IPR015797">
    <property type="entry name" value="NUDIX_hydrolase-like_dom_sf"/>
</dbReference>
<keyword evidence="10" id="KW-1185">Reference proteome</keyword>
<evidence type="ECO:0000256" key="1">
    <source>
        <dbReference type="ARBA" id="ARBA00001936"/>
    </source>
</evidence>
<keyword evidence="5" id="KW-0460">Magnesium</keyword>
<keyword evidence="3" id="KW-0479">Metal-binding</keyword>
<name>A0ABP7ELE3_9ACTN</name>
<dbReference type="PANTHER" id="PTHR12992:SF11">
    <property type="entry name" value="MITOCHONDRIAL COENZYME A DIPHOSPHATASE NUDT8"/>
    <property type="match status" value="1"/>
</dbReference>
<evidence type="ECO:0000256" key="4">
    <source>
        <dbReference type="ARBA" id="ARBA00022801"/>
    </source>
</evidence>
<dbReference type="RefSeq" id="WP_344814722.1">
    <property type="nucleotide sequence ID" value="NZ_BAAAYX010000035.1"/>
</dbReference>
<organism evidence="9 10">
    <name type="scientific">Microlunatus aurantiacus</name>
    <dbReference type="NCBI Taxonomy" id="446786"/>
    <lineage>
        <taxon>Bacteria</taxon>
        <taxon>Bacillati</taxon>
        <taxon>Actinomycetota</taxon>
        <taxon>Actinomycetes</taxon>
        <taxon>Propionibacteriales</taxon>
        <taxon>Propionibacteriaceae</taxon>
        <taxon>Microlunatus</taxon>
    </lineage>
</organism>
<protein>
    <submittedName>
        <fullName evidence="9">CoA pyrophosphatase</fullName>
    </submittedName>
</protein>
<keyword evidence="6" id="KW-0464">Manganese</keyword>
<dbReference type="Proteomes" id="UP001500051">
    <property type="component" value="Unassembled WGS sequence"/>
</dbReference>
<evidence type="ECO:0000313" key="9">
    <source>
        <dbReference type="EMBL" id="GAA3719971.1"/>
    </source>
</evidence>
<evidence type="ECO:0000256" key="2">
    <source>
        <dbReference type="ARBA" id="ARBA00001946"/>
    </source>
</evidence>
<evidence type="ECO:0000256" key="7">
    <source>
        <dbReference type="SAM" id="MobiDB-lite"/>
    </source>
</evidence>
<dbReference type="InterPro" id="IPR045121">
    <property type="entry name" value="CoAse"/>
</dbReference>